<dbReference type="GO" id="GO:0005524">
    <property type="term" value="F:ATP binding"/>
    <property type="evidence" value="ECO:0007669"/>
    <property type="project" value="InterPro"/>
</dbReference>
<feature type="domain" description="Protein kinase" evidence="2">
    <location>
        <begin position="267"/>
        <end position="622"/>
    </location>
</feature>
<keyword evidence="4" id="KW-1185">Reference proteome</keyword>
<accession>A0AAP0B487</accession>
<sequence>MSASAVVSSLPLRFAARSSSATKQDTDKKYTALGNVLRVVDHDRKFVRARLRLAAEPLRPIHEKVSGILRDFFWLRFLEDSRARSYARQPSSWPKVTYPPGLPVLDILMADLEALMKYAGSIQHIFEERTIPLPEVYDPEKVKDYFKCRPHVLMFRILEVLSSFSNAAVRLQLTRIFKLSGKDVDANSSSVDAAYHVGQILKQTLLNLGPTFIKVGQSLSTRPDIIGSEISKALSELQDKVPPFPRATAMKIIEKELGGPVENYFSYISEEPIAAASFGQVYQGCTLEGCIVVIKVQRPNLLHSVVRDIYILRLGLDILRKAAKRKNDLCLYADELGKGFVGELDYRVESANASEFLEAHSQYSFISVPKVHGHLTRKRVLTMEYLQGESPTSLLLVSTPSFKEVDGFTVSHQQVAKRRLLELVSNGVEATLVQLLETGLLHADPHPGNLLYTTEGCIGFLDFGLLCRLKKEHQNAMLASIVHIVNEDWGGLAYDLVSMDVVLPGTNLRHVTLDLAEALGVVHYRDGIPDIKFSLVLGKVWSIALKYHFRMPPYFTLVLRSLASFEGMAVAADKNFRTFQAAYPYVVNKLLYDNSASTRRTLYSVIFNKTREIQWEKILLFLKIGSLRIRSIGINSSSSNMPEHKICEQDVYKLANLMLMLLPSRDGAVLRRLLMTADPVSLTRAMISKNAITFRQHASVVLADVIYGRLLKASIGDEASGRYTGLLLEVEGHAKTSYDSQFYTIMRDRRLRLIFYRILGQVRRHPLLMLRACWSCFTIVAMALVISLPPLIANCLQSFVNSLSFLPRKIAIGF</sequence>
<dbReference type="PANTHER" id="PTHR10566">
    <property type="entry name" value="CHAPERONE-ACTIVITY OF BC1 COMPLEX CABC1 -RELATED"/>
    <property type="match status" value="1"/>
</dbReference>
<dbReference type="InterPro" id="IPR011009">
    <property type="entry name" value="Kinase-like_dom_sf"/>
</dbReference>
<organism evidence="3 4">
    <name type="scientific">Platanthera zijinensis</name>
    <dbReference type="NCBI Taxonomy" id="2320716"/>
    <lineage>
        <taxon>Eukaryota</taxon>
        <taxon>Viridiplantae</taxon>
        <taxon>Streptophyta</taxon>
        <taxon>Embryophyta</taxon>
        <taxon>Tracheophyta</taxon>
        <taxon>Spermatophyta</taxon>
        <taxon>Magnoliopsida</taxon>
        <taxon>Liliopsida</taxon>
        <taxon>Asparagales</taxon>
        <taxon>Orchidaceae</taxon>
        <taxon>Orchidoideae</taxon>
        <taxon>Orchideae</taxon>
        <taxon>Orchidinae</taxon>
        <taxon>Platanthera</taxon>
    </lineage>
</organism>
<dbReference type="PANTHER" id="PTHR10566:SF123">
    <property type="entry name" value="PROTEIN KINASE SUPERFAMILY PROTEIN"/>
    <property type="match status" value="1"/>
</dbReference>
<name>A0AAP0B487_9ASPA</name>
<dbReference type="PROSITE" id="PS50011">
    <property type="entry name" value="PROTEIN_KINASE_DOM"/>
    <property type="match status" value="1"/>
</dbReference>
<dbReference type="InterPro" id="IPR050154">
    <property type="entry name" value="UbiB_kinase"/>
</dbReference>
<dbReference type="Pfam" id="PF03109">
    <property type="entry name" value="ABC1"/>
    <property type="match status" value="1"/>
</dbReference>
<protein>
    <recommendedName>
        <fullName evidence="2">Protein kinase domain-containing protein</fullName>
    </recommendedName>
</protein>
<reference evidence="3 4" key="1">
    <citation type="journal article" date="2022" name="Nat. Plants">
        <title>Genomes of leafy and leafless Platanthera orchids illuminate the evolution of mycoheterotrophy.</title>
        <authorList>
            <person name="Li M.H."/>
            <person name="Liu K.W."/>
            <person name="Li Z."/>
            <person name="Lu H.C."/>
            <person name="Ye Q.L."/>
            <person name="Zhang D."/>
            <person name="Wang J.Y."/>
            <person name="Li Y.F."/>
            <person name="Zhong Z.M."/>
            <person name="Liu X."/>
            <person name="Yu X."/>
            <person name="Liu D.K."/>
            <person name="Tu X.D."/>
            <person name="Liu B."/>
            <person name="Hao Y."/>
            <person name="Liao X.Y."/>
            <person name="Jiang Y.T."/>
            <person name="Sun W.H."/>
            <person name="Chen J."/>
            <person name="Chen Y.Q."/>
            <person name="Ai Y."/>
            <person name="Zhai J.W."/>
            <person name="Wu S.S."/>
            <person name="Zhou Z."/>
            <person name="Hsiao Y.Y."/>
            <person name="Wu W.L."/>
            <person name="Chen Y.Y."/>
            <person name="Lin Y.F."/>
            <person name="Hsu J.L."/>
            <person name="Li C.Y."/>
            <person name="Wang Z.W."/>
            <person name="Zhao X."/>
            <person name="Zhong W.Y."/>
            <person name="Ma X.K."/>
            <person name="Ma L."/>
            <person name="Huang J."/>
            <person name="Chen G.Z."/>
            <person name="Huang M.Z."/>
            <person name="Huang L."/>
            <person name="Peng D.H."/>
            <person name="Luo Y.B."/>
            <person name="Zou S.Q."/>
            <person name="Chen S.P."/>
            <person name="Lan S."/>
            <person name="Tsai W.C."/>
            <person name="Van de Peer Y."/>
            <person name="Liu Z.J."/>
        </authorList>
    </citation>
    <scope>NUCLEOTIDE SEQUENCE [LARGE SCALE GENOMIC DNA]</scope>
    <source>
        <strain evidence="3">Lor287</strain>
    </source>
</reference>
<evidence type="ECO:0000256" key="1">
    <source>
        <dbReference type="ARBA" id="ARBA00009670"/>
    </source>
</evidence>
<evidence type="ECO:0000313" key="4">
    <source>
        <dbReference type="Proteomes" id="UP001418222"/>
    </source>
</evidence>
<evidence type="ECO:0000313" key="3">
    <source>
        <dbReference type="EMBL" id="KAK8925899.1"/>
    </source>
</evidence>
<dbReference type="SUPFAM" id="SSF56112">
    <property type="entry name" value="Protein kinase-like (PK-like)"/>
    <property type="match status" value="1"/>
</dbReference>
<dbReference type="GO" id="GO:0004672">
    <property type="term" value="F:protein kinase activity"/>
    <property type="evidence" value="ECO:0007669"/>
    <property type="project" value="InterPro"/>
</dbReference>
<dbReference type="Proteomes" id="UP001418222">
    <property type="component" value="Unassembled WGS sequence"/>
</dbReference>
<dbReference type="EMBL" id="JBBWWQ010000016">
    <property type="protein sequence ID" value="KAK8925899.1"/>
    <property type="molecule type" value="Genomic_DNA"/>
</dbReference>
<dbReference type="CDD" id="cd05121">
    <property type="entry name" value="ABC1_ADCK3-like"/>
    <property type="match status" value="1"/>
</dbReference>
<proteinExistence type="inferred from homology"/>
<gene>
    <name evidence="3" type="ORF">KSP39_PZI018176</name>
</gene>
<comment type="caution">
    <text evidence="3">The sequence shown here is derived from an EMBL/GenBank/DDBJ whole genome shotgun (WGS) entry which is preliminary data.</text>
</comment>
<evidence type="ECO:0000259" key="2">
    <source>
        <dbReference type="PROSITE" id="PS50011"/>
    </source>
</evidence>
<dbReference type="AlphaFoldDB" id="A0AAP0B487"/>
<dbReference type="InterPro" id="IPR000719">
    <property type="entry name" value="Prot_kinase_dom"/>
</dbReference>
<dbReference type="InterPro" id="IPR004147">
    <property type="entry name" value="ABC1_dom"/>
</dbReference>
<comment type="similarity">
    <text evidence="1">Belongs to the protein kinase superfamily. ADCK protein kinase family.</text>
</comment>